<reference evidence="17" key="1">
    <citation type="submission" date="2016-10" db="EMBL/GenBank/DDBJ databases">
        <authorList>
            <person name="Varghese N."/>
            <person name="Submissions S."/>
        </authorList>
    </citation>
    <scope>NUCLEOTIDE SEQUENCE [LARGE SCALE GENOMIC DNA]</scope>
    <source>
        <strain evidence="17">DSM 13234</strain>
    </source>
</reference>
<dbReference type="RefSeq" id="WP_074766795.1">
    <property type="nucleotide sequence ID" value="NZ_FNWO01000004.1"/>
</dbReference>
<dbReference type="GO" id="GO:0005886">
    <property type="term" value="C:plasma membrane"/>
    <property type="evidence" value="ECO:0007669"/>
    <property type="project" value="UniProtKB-SubCell"/>
</dbReference>
<dbReference type="GO" id="GO:0022857">
    <property type="term" value="F:transmembrane transporter activity"/>
    <property type="evidence" value="ECO:0007669"/>
    <property type="project" value="InterPro"/>
</dbReference>
<evidence type="ECO:0000256" key="9">
    <source>
        <dbReference type="ARBA" id="ARBA00022989"/>
    </source>
</evidence>
<comment type="subcellular location">
    <subcellularLocation>
        <location evidence="1">Cell inner membrane</location>
        <topology evidence="1">Multi-pass membrane protein</topology>
    </subcellularLocation>
    <subcellularLocation>
        <location evidence="12">Membrane</location>
        <topology evidence="12">Multi-pass membrane protein</topology>
    </subcellularLocation>
</comment>
<dbReference type="NCBIfam" id="TIGR02797">
    <property type="entry name" value="exbB"/>
    <property type="match status" value="1"/>
</dbReference>
<evidence type="ECO:0000256" key="4">
    <source>
        <dbReference type="ARBA" id="ARBA00022448"/>
    </source>
</evidence>
<dbReference type="PANTHER" id="PTHR30625">
    <property type="entry name" value="PROTEIN TOLQ"/>
    <property type="match status" value="1"/>
</dbReference>
<evidence type="ECO:0000313" key="17">
    <source>
        <dbReference type="Proteomes" id="UP000182983"/>
    </source>
</evidence>
<evidence type="ECO:0000256" key="3">
    <source>
        <dbReference type="ARBA" id="ARBA00022093"/>
    </source>
</evidence>
<comment type="similarity">
    <text evidence="12">Belongs to the exbB/tolQ family.</text>
</comment>
<evidence type="ECO:0000256" key="1">
    <source>
        <dbReference type="ARBA" id="ARBA00004429"/>
    </source>
</evidence>
<evidence type="ECO:0000256" key="11">
    <source>
        <dbReference type="ARBA" id="ARBA00024816"/>
    </source>
</evidence>
<dbReference type="Pfam" id="PF01618">
    <property type="entry name" value="MotA_ExbB"/>
    <property type="match status" value="1"/>
</dbReference>
<evidence type="ECO:0000313" key="16">
    <source>
        <dbReference type="EMBL" id="SEH32900.1"/>
    </source>
</evidence>
<evidence type="ECO:0000259" key="15">
    <source>
        <dbReference type="Pfam" id="PF01618"/>
    </source>
</evidence>
<feature type="domain" description="MotA/TolQ/ExbB proton channel" evidence="15">
    <location>
        <begin position="114"/>
        <end position="233"/>
    </location>
</feature>
<name>A0A1H6HFN4_MAGFU</name>
<keyword evidence="10 13" id="KW-0472">Membrane</keyword>
<feature type="transmembrane region" description="Helical" evidence="13">
    <location>
        <begin position="162"/>
        <end position="183"/>
    </location>
</feature>
<protein>
    <recommendedName>
        <fullName evidence="3">Biopolymer transport protein ExbB</fullName>
    </recommendedName>
</protein>
<evidence type="ECO:0000256" key="6">
    <source>
        <dbReference type="ARBA" id="ARBA00022519"/>
    </source>
</evidence>
<keyword evidence="7 13" id="KW-0812">Transmembrane</keyword>
<keyword evidence="14" id="KW-0732">Signal</keyword>
<keyword evidence="5" id="KW-1003">Cell membrane</keyword>
<keyword evidence="9 13" id="KW-1133">Transmembrane helix</keyword>
<feature type="transmembrane region" description="Helical" evidence="13">
    <location>
        <begin position="203"/>
        <end position="228"/>
    </location>
</feature>
<evidence type="ECO:0000256" key="10">
    <source>
        <dbReference type="ARBA" id="ARBA00023136"/>
    </source>
</evidence>
<evidence type="ECO:0000256" key="13">
    <source>
        <dbReference type="SAM" id="Phobius"/>
    </source>
</evidence>
<evidence type="ECO:0000256" key="12">
    <source>
        <dbReference type="RuleBase" id="RU004057"/>
    </source>
</evidence>
<dbReference type="InterPro" id="IPR014164">
    <property type="entry name" value="TonB_ExbB_1"/>
</dbReference>
<keyword evidence="4 12" id="KW-0813">Transport</keyword>
<keyword evidence="8 12" id="KW-0653">Protein transport</keyword>
<comment type="subunit">
    <text evidence="2">The accessory proteins ExbB and ExbD seem to form a complex with TonB.</text>
</comment>
<dbReference type="OrthoDB" id="9805133at2"/>
<dbReference type="InterPro" id="IPR050790">
    <property type="entry name" value="ExbB/TolQ_transport"/>
</dbReference>
<dbReference type="GO" id="GO:0017038">
    <property type="term" value="P:protein import"/>
    <property type="evidence" value="ECO:0007669"/>
    <property type="project" value="TreeGrafter"/>
</dbReference>
<dbReference type="EMBL" id="FNWO01000004">
    <property type="protein sequence ID" value="SEH32900.1"/>
    <property type="molecule type" value="Genomic_DNA"/>
</dbReference>
<gene>
    <name evidence="16" type="ORF">SAMN04244559_01352</name>
</gene>
<comment type="function">
    <text evidence="11">Involved in the TonB-dependent energy-dependent transport of various receptor-bound substrates. Protects ExbD from proteolytic degradation and functionally stabilizes TonB.</text>
</comment>
<evidence type="ECO:0000256" key="14">
    <source>
        <dbReference type="SAM" id="SignalP"/>
    </source>
</evidence>
<sequence>MVKAATIHPLALAGLGLALVLAGGTAQAQPAPVSVPGPLPHDLSPWGMFTHADPVVQTVMIGLALASVATWTVWLAKTIELYRARQRVQAVLDGLDGIRSLAEANRLIEGRSGPEAHLIRAAMAEAKLSAGSRGEGLKERVATRLERIEVAAGRRMAMGTGILATIGSIAPFVGLFGTVWGIMNSFVGISKSQTTNLAVVAPGIAEALLATALGLVAAIPAVVIYNAFARSVSGYKSLLGDAAALVLRLVSRDLDRRALPLREAAE</sequence>
<evidence type="ECO:0000256" key="2">
    <source>
        <dbReference type="ARBA" id="ARBA00011471"/>
    </source>
</evidence>
<keyword evidence="6" id="KW-0997">Cell inner membrane</keyword>
<dbReference type="Proteomes" id="UP000182983">
    <property type="component" value="Unassembled WGS sequence"/>
</dbReference>
<feature type="signal peptide" evidence="14">
    <location>
        <begin position="1"/>
        <end position="28"/>
    </location>
</feature>
<accession>A0A1H6HFN4</accession>
<organism evidence="16 17">
    <name type="scientific">Magnetospirillum fulvum</name>
    <name type="common">Rhodospirillum fulvum</name>
    <dbReference type="NCBI Taxonomy" id="1082"/>
    <lineage>
        <taxon>Bacteria</taxon>
        <taxon>Pseudomonadati</taxon>
        <taxon>Pseudomonadota</taxon>
        <taxon>Alphaproteobacteria</taxon>
        <taxon>Rhodospirillales</taxon>
        <taxon>Rhodospirillaceae</taxon>
        <taxon>Magnetospirillum</taxon>
    </lineage>
</organism>
<evidence type="ECO:0000256" key="8">
    <source>
        <dbReference type="ARBA" id="ARBA00022927"/>
    </source>
</evidence>
<feature type="transmembrane region" description="Helical" evidence="13">
    <location>
        <begin position="54"/>
        <end position="76"/>
    </location>
</feature>
<keyword evidence="17" id="KW-1185">Reference proteome</keyword>
<evidence type="ECO:0000256" key="7">
    <source>
        <dbReference type="ARBA" id="ARBA00022692"/>
    </source>
</evidence>
<feature type="chain" id="PRO_5010384431" description="Biopolymer transport protein ExbB" evidence="14">
    <location>
        <begin position="29"/>
        <end position="266"/>
    </location>
</feature>
<dbReference type="PANTHER" id="PTHR30625:SF16">
    <property type="entry name" value="BIOPOLYMER TRANSPORT PROTEIN EXBB"/>
    <property type="match status" value="1"/>
</dbReference>
<proteinExistence type="inferred from homology"/>
<dbReference type="AlphaFoldDB" id="A0A1H6HFN4"/>
<evidence type="ECO:0000256" key="5">
    <source>
        <dbReference type="ARBA" id="ARBA00022475"/>
    </source>
</evidence>
<dbReference type="InterPro" id="IPR002898">
    <property type="entry name" value="MotA_ExbB_proton_chnl"/>
</dbReference>